<feature type="region of interest" description="Disordered" evidence="1">
    <location>
        <begin position="81"/>
        <end position="119"/>
    </location>
</feature>
<name>A0AAP0JZT8_9MAGN</name>
<evidence type="ECO:0000313" key="3">
    <source>
        <dbReference type="Proteomes" id="UP001420932"/>
    </source>
</evidence>
<dbReference type="AlphaFoldDB" id="A0AAP0JZT8"/>
<comment type="caution">
    <text evidence="2">The sequence shown here is derived from an EMBL/GenBank/DDBJ whole genome shotgun (WGS) entry which is preliminary data.</text>
</comment>
<protein>
    <submittedName>
        <fullName evidence="2">Uncharacterized protein</fullName>
    </submittedName>
</protein>
<reference evidence="2 3" key="1">
    <citation type="submission" date="2024-01" db="EMBL/GenBank/DDBJ databases">
        <title>Genome assemblies of Stephania.</title>
        <authorList>
            <person name="Yang L."/>
        </authorList>
    </citation>
    <scope>NUCLEOTIDE SEQUENCE [LARGE SCALE GENOMIC DNA]</scope>
    <source>
        <strain evidence="2">YNDBR</strain>
        <tissue evidence="2">Leaf</tissue>
    </source>
</reference>
<feature type="compositionally biased region" description="Polar residues" evidence="1">
    <location>
        <begin position="105"/>
        <end position="119"/>
    </location>
</feature>
<evidence type="ECO:0000313" key="2">
    <source>
        <dbReference type="EMBL" id="KAK9142700.1"/>
    </source>
</evidence>
<organism evidence="2 3">
    <name type="scientific">Stephania yunnanensis</name>
    <dbReference type="NCBI Taxonomy" id="152371"/>
    <lineage>
        <taxon>Eukaryota</taxon>
        <taxon>Viridiplantae</taxon>
        <taxon>Streptophyta</taxon>
        <taxon>Embryophyta</taxon>
        <taxon>Tracheophyta</taxon>
        <taxon>Spermatophyta</taxon>
        <taxon>Magnoliopsida</taxon>
        <taxon>Ranunculales</taxon>
        <taxon>Menispermaceae</taxon>
        <taxon>Menispermoideae</taxon>
        <taxon>Cissampelideae</taxon>
        <taxon>Stephania</taxon>
    </lineage>
</organism>
<gene>
    <name evidence="2" type="ORF">Syun_012100</name>
</gene>
<dbReference type="EMBL" id="JBBNAF010000005">
    <property type="protein sequence ID" value="KAK9142700.1"/>
    <property type="molecule type" value="Genomic_DNA"/>
</dbReference>
<accession>A0AAP0JZT8</accession>
<evidence type="ECO:0000256" key="1">
    <source>
        <dbReference type="SAM" id="MobiDB-lite"/>
    </source>
</evidence>
<keyword evidence="3" id="KW-1185">Reference proteome</keyword>
<dbReference type="Proteomes" id="UP001420932">
    <property type="component" value="Unassembled WGS sequence"/>
</dbReference>
<proteinExistence type="predicted"/>
<sequence>MEQRFKNRQPNLRAKVVQKFREINLPASIIIEVPNEKAKTKGQPRKRKKIKLDTSKKSIIRTSCGYELAEEKIHHELEKMEKARNQTEAIEKTSQESVAKAKAIQDSTGNEIPTNEDSS</sequence>
<feature type="compositionally biased region" description="Basic and acidic residues" evidence="1">
    <location>
        <begin position="81"/>
        <end position="94"/>
    </location>
</feature>